<keyword evidence="2" id="KW-0808">Transferase</keyword>
<evidence type="ECO:0000313" key="5">
    <source>
        <dbReference type="EMBL" id="SHH39125.1"/>
    </source>
</evidence>
<keyword evidence="3 5" id="KW-0418">Kinase</keyword>
<dbReference type="Pfam" id="PF00294">
    <property type="entry name" value="PfkB"/>
    <property type="match status" value="1"/>
</dbReference>
<dbReference type="InterPro" id="IPR050306">
    <property type="entry name" value="PfkB_Carbo_kinase"/>
</dbReference>
<organism evidence="5 6">
    <name type="scientific">Cognatiyoonia sediminum</name>
    <dbReference type="NCBI Taxonomy" id="1508389"/>
    <lineage>
        <taxon>Bacteria</taxon>
        <taxon>Pseudomonadati</taxon>
        <taxon>Pseudomonadota</taxon>
        <taxon>Alphaproteobacteria</taxon>
        <taxon>Rhodobacterales</taxon>
        <taxon>Paracoccaceae</taxon>
        <taxon>Cognatiyoonia</taxon>
    </lineage>
</organism>
<feature type="domain" description="Carbohydrate kinase PfkB" evidence="4">
    <location>
        <begin position="2"/>
        <end position="288"/>
    </location>
</feature>
<dbReference type="InterPro" id="IPR029056">
    <property type="entry name" value="Ribokinase-like"/>
</dbReference>
<dbReference type="EMBL" id="FQXB01000006">
    <property type="protein sequence ID" value="SHH39125.1"/>
    <property type="molecule type" value="Genomic_DNA"/>
</dbReference>
<protein>
    <submittedName>
        <fullName evidence="5">2-dehydro-3-deoxygluconokinase</fullName>
    </submittedName>
</protein>
<dbReference type="InterPro" id="IPR002173">
    <property type="entry name" value="Carboh/pur_kinase_PfkB_CS"/>
</dbReference>
<dbReference type="Gene3D" id="3.40.1190.20">
    <property type="match status" value="1"/>
</dbReference>
<proteinExistence type="inferred from homology"/>
<dbReference type="Proteomes" id="UP000184074">
    <property type="component" value="Unassembled WGS sequence"/>
</dbReference>
<dbReference type="PANTHER" id="PTHR43085">
    <property type="entry name" value="HEXOKINASE FAMILY MEMBER"/>
    <property type="match status" value="1"/>
</dbReference>
<dbReference type="GO" id="GO:0042840">
    <property type="term" value="P:D-glucuronate catabolic process"/>
    <property type="evidence" value="ECO:0007669"/>
    <property type="project" value="TreeGrafter"/>
</dbReference>
<dbReference type="SUPFAM" id="SSF53613">
    <property type="entry name" value="Ribokinase-like"/>
    <property type="match status" value="1"/>
</dbReference>
<dbReference type="InterPro" id="IPR011611">
    <property type="entry name" value="PfkB_dom"/>
</dbReference>
<gene>
    <name evidence="5" type="ORF">SAMN05444003_3024</name>
</gene>
<dbReference type="GO" id="GO:0006974">
    <property type="term" value="P:DNA damage response"/>
    <property type="evidence" value="ECO:0007669"/>
    <property type="project" value="TreeGrafter"/>
</dbReference>
<dbReference type="CDD" id="cd01166">
    <property type="entry name" value="KdgK"/>
    <property type="match status" value="1"/>
</dbReference>
<sequence>MRVVCVGEAMIELSTDGANASLGVAGDTLNTAIYLKRTAPQLDVQYVTALGDDSFSKRILSFMEDHAIGTSVCQVIEGKSPGLYAIETDEFGERSFTYWRSASAAREMFQIDGALDFSALDGANVIYLSAISLAILPQEVRDGLYTYLNQSPARIAFDSNYRPLLWENQEIAQRVISSFWAISDICLPSIDDEMNLFNETAEQVQDRFLGMSKSGALKRGETGPLSLQPNTEEQAFSSAKQVVDSTAAGDSFNGGYLGSILSGSTQSDALQVAHKLASHVIGYRGAIVPE</sequence>
<comment type="similarity">
    <text evidence="1">Belongs to the carbohydrate kinase PfkB family.</text>
</comment>
<evidence type="ECO:0000313" key="6">
    <source>
        <dbReference type="Proteomes" id="UP000184074"/>
    </source>
</evidence>
<keyword evidence="6" id="KW-1185">Reference proteome</keyword>
<accession>A0A1M5SKW6</accession>
<dbReference type="STRING" id="1508389.SAMN05444003_3024"/>
<dbReference type="OrthoDB" id="9776822at2"/>
<dbReference type="AlphaFoldDB" id="A0A1M5SKW6"/>
<dbReference type="GO" id="GO:0005829">
    <property type="term" value="C:cytosol"/>
    <property type="evidence" value="ECO:0007669"/>
    <property type="project" value="TreeGrafter"/>
</dbReference>
<dbReference type="PROSITE" id="PS00584">
    <property type="entry name" value="PFKB_KINASES_2"/>
    <property type="match status" value="1"/>
</dbReference>
<reference evidence="5 6" key="1">
    <citation type="submission" date="2016-11" db="EMBL/GenBank/DDBJ databases">
        <authorList>
            <person name="Jaros S."/>
            <person name="Januszkiewicz K."/>
            <person name="Wedrychowicz H."/>
        </authorList>
    </citation>
    <scope>NUCLEOTIDE SEQUENCE [LARGE SCALE GENOMIC DNA]</scope>
    <source>
        <strain evidence="5 6">DSM 28715</strain>
    </source>
</reference>
<dbReference type="GO" id="GO:0019698">
    <property type="term" value="P:D-galacturonate catabolic process"/>
    <property type="evidence" value="ECO:0007669"/>
    <property type="project" value="TreeGrafter"/>
</dbReference>
<evidence type="ECO:0000259" key="4">
    <source>
        <dbReference type="Pfam" id="PF00294"/>
    </source>
</evidence>
<dbReference type="PANTHER" id="PTHR43085:SF15">
    <property type="entry name" value="2-DEHYDRO-3-DEOXYGLUCONOKINASE"/>
    <property type="match status" value="1"/>
</dbReference>
<name>A0A1M5SKW6_9RHOB</name>
<evidence type="ECO:0000256" key="1">
    <source>
        <dbReference type="ARBA" id="ARBA00010688"/>
    </source>
</evidence>
<dbReference type="RefSeq" id="WP_072902472.1">
    <property type="nucleotide sequence ID" value="NZ_FQXB01000006.1"/>
</dbReference>
<evidence type="ECO:0000256" key="3">
    <source>
        <dbReference type="ARBA" id="ARBA00022777"/>
    </source>
</evidence>
<dbReference type="GO" id="GO:0008673">
    <property type="term" value="F:2-dehydro-3-deoxygluconokinase activity"/>
    <property type="evidence" value="ECO:0007669"/>
    <property type="project" value="TreeGrafter"/>
</dbReference>
<evidence type="ECO:0000256" key="2">
    <source>
        <dbReference type="ARBA" id="ARBA00022679"/>
    </source>
</evidence>